<sequence length="583" mass="63652">MRPLSHWVVASAAVAATTAATEEHHHRGGVVEFKPPFKAFDPNHHKAVFAHFRGCASQCSRNDSYDAFEKDPWGAFTYLGGYSACVTSCLAHEILQLVTYYKSTYAKLLDVTENQLRLTKGYIAGTYDFDVIGNRTHVGYSCVLPDEYFIQWSKVMVEVPIYFDDRANGNNNPNDVVGGTFVRADMYLRYCANVERGDASLDFNALDDANGLGGLKVRCHNVLMNYLTELKQTIGHSILHPALASTVPDGSCTKRVNCHVTLKPNPKATAVAADHVCVAEKTLAHDAARHGGPFHLNENRADDFAYLQDLLIRYVNHDTGKCDDVVIDSAANGDAATPLTISFKKVPSKHLDLFTISGLPHFDPDSQTFTLDGALGVSGVSITPNDVEGVKNMEWLVFPHPTEENAHGVYQPGPFEYSNARQYLNHLAFQATFSGMCEGFEDSLDGSPTAVQVNQPYSIACLYRIFSLKCDCMQAVLQCYSLQAQYSTAVGKTLGRAASILCGFVLCQKSSVYKMFLNSQGVSHSTILAEVLLRASEQVQSTLPMASAVLVSFVVGMVAFVVAKKVASPAPKCSMEDGYANLI</sequence>
<name>A0A418ALW4_9STRA</name>
<evidence type="ECO:0000256" key="1">
    <source>
        <dbReference type="SAM" id="Phobius"/>
    </source>
</evidence>
<reference evidence="3 4" key="1">
    <citation type="submission" date="2018-08" db="EMBL/GenBank/DDBJ databases">
        <title>Aphanomyces genome sequencing and annotation.</title>
        <authorList>
            <person name="Minardi D."/>
            <person name="Oidtmann B."/>
            <person name="Van Der Giezen M."/>
            <person name="Studholme D.J."/>
        </authorList>
    </citation>
    <scope>NUCLEOTIDE SEQUENCE [LARGE SCALE GENOMIC DNA]</scope>
    <source>
        <strain evidence="3 4">NJM0002</strain>
    </source>
</reference>
<evidence type="ECO:0000313" key="3">
    <source>
        <dbReference type="EMBL" id="RHY25638.1"/>
    </source>
</evidence>
<gene>
    <name evidence="3" type="ORF">DYB32_008183</name>
</gene>
<accession>A0A418ALW4</accession>
<comment type="caution">
    <text evidence="3">The sequence shown here is derived from an EMBL/GenBank/DDBJ whole genome shotgun (WGS) entry which is preliminary data.</text>
</comment>
<dbReference type="Proteomes" id="UP000285060">
    <property type="component" value="Unassembled WGS sequence"/>
</dbReference>
<dbReference type="AlphaFoldDB" id="A0A418ALW4"/>
<organism evidence="3 4">
    <name type="scientific">Aphanomyces invadans</name>
    <dbReference type="NCBI Taxonomy" id="157072"/>
    <lineage>
        <taxon>Eukaryota</taxon>
        <taxon>Sar</taxon>
        <taxon>Stramenopiles</taxon>
        <taxon>Oomycota</taxon>
        <taxon>Saprolegniomycetes</taxon>
        <taxon>Saprolegniales</taxon>
        <taxon>Verrucalvaceae</taxon>
        <taxon>Aphanomyces</taxon>
    </lineage>
</organism>
<keyword evidence="2" id="KW-0732">Signal</keyword>
<evidence type="ECO:0000313" key="4">
    <source>
        <dbReference type="Proteomes" id="UP000285060"/>
    </source>
</evidence>
<feature type="transmembrane region" description="Helical" evidence="1">
    <location>
        <begin position="543"/>
        <end position="563"/>
    </location>
</feature>
<feature type="chain" id="PRO_5019248555" evidence="2">
    <location>
        <begin position="20"/>
        <end position="583"/>
    </location>
</feature>
<proteinExistence type="predicted"/>
<evidence type="ECO:0000256" key="2">
    <source>
        <dbReference type="SAM" id="SignalP"/>
    </source>
</evidence>
<dbReference type="EMBL" id="QUSY01001232">
    <property type="protein sequence ID" value="RHY25638.1"/>
    <property type="molecule type" value="Genomic_DNA"/>
</dbReference>
<feature type="signal peptide" evidence="2">
    <location>
        <begin position="1"/>
        <end position="19"/>
    </location>
</feature>
<keyword evidence="1" id="KW-0472">Membrane</keyword>
<keyword evidence="1" id="KW-1133">Transmembrane helix</keyword>
<keyword evidence="1" id="KW-0812">Transmembrane</keyword>
<keyword evidence="4" id="KW-1185">Reference proteome</keyword>
<protein>
    <submittedName>
        <fullName evidence="3">Uncharacterized protein</fullName>
    </submittedName>
</protein>
<dbReference type="VEuPathDB" id="FungiDB:H310_06783"/>